<dbReference type="EMBL" id="JANBUW010000893">
    <property type="protein sequence ID" value="KAJ2845093.1"/>
    <property type="molecule type" value="Genomic_DNA"/>
</dbReference>
<dbReference type="AlphaFoldDB" id="A0A9W8I2N1"/>
<comment type="catalytic activity">
    <reaction evidence="5">
        <text>(S)-2-hydroxyglutarate + A = 2-oxoglutarate + AH2</text>
        <dbReference type="Rhea" id="RHEA:21252"/>
        <dbReference type="ChEBI" id="CHEBI:13193"/>
        <dbReference type="ChEBI" id="CHEBI:16782"/>
        <dbReference type="ChEBI" id="CHEBI:16810"/>
        <dbReference type="ChEBI" id="CHEBI:17499"/>
        <dbReference type="EC" id="1.1.99.2"/>
    </reaction>
</comment>
<evidence type="ECO:0000256" key="3">
    <source>
        <dbReference type="ARBA" id="ARBA00022827"/>
    </source>
</evidence>
<keyword evidence="4" id="KW-0560">Oxidoreductase</keyword>
<dbReference type="PANTHER" id="PTHR43104:SF4">
    <property type="entry name" value="L-2-HYDROXYGLUTARATE DEHYDROGENASE, MITOCHONDRIAL"/>
    <property type="match status" value="1"/>
</dbReference>
<dbReference type="SUPFAM" id="SSF51905">
    <property type="entry name" value="FAD/NAD(P)-binding domain"/>
    <property type="match status" value="1"/>
</dbReference>
<evidence type="ECO:0000256" key="2">
    <source>
        <dbReference type="ARBA" id="ARBA00022630"/>
    </source>
</evidence>
<dbReference type="Gene3D" id="3.50.50.60">
    <property type="entry name" value="FAD/NAD(P)-binding domain"/>
    <property type="match status" value="1"/>
</dbReference>
<feature type="domain" description="FAD dependent oxidoreductase" evidence="9">
    <location>
        <begin position="5"/>
        <end position="378"/>
    </location>
</feature>
<protein>
    <recommendedName>
        <fullName evidence="8">L-2-hydroxyglutarate dehydrogenase, mitochondrial</fullName>
        <ecNumber evidence="7">1.1.99.2</ecNumber>
    </recommendedName>
</protein>
<dbReference type="EC" id="1.1.99.2" evidence="7"/>
<name>A0A9W8I2N1_9FUNG</name>
<evidence type="ECO:0000259" key="9">
    <source>
        <dbReference type="Pfam" id="PF01266"/>
    </source>
</evidence>
<evidence type="ECO:0000256" key="6">
    <source>
        <dbReference type="ARBA" id="ARBA00037941"/>
    </source>
</evidence>
<evidence type="ECO:0000256" key="8">
    <source>
        <dbReference type="ARBA" id="ARBA00041137"/>
    </source>
</evidence>
<dbReference type="Gene3D" id="3.30.9.10">
    <property type="entry name" value="D-Amino Acid Oxidase, subunit A, domain 2"/>
    <property type="match status" value="1"/>
</dbReference>
<evidence type="ECO:0000256" key="5">
    <source>
        <dbReference type="ARBA" id="ARBA00036066"/>
    </source>
</evidence>
<keyword evidence="3" id="KW-0274">FAD</keyword>
<dbReference type="OrthoDB" id="498204at2759"/>
<evidence type="ECO:0000256" key="7">
    <source>
        <dbReference type="ARBA" id="ARBA00038878"/>
    </source>
</evidence>
<evidence type="ECO:0000256" key="1">
    <source>
        <dbReference type="ARBA" id="ARBA00001974"/>
    </source>
</evidence>
<keyword evidence="11" id="KW-1185">Reference proteome</keyword>
<sequence>MVSVDHLVIGGGVVGLAVGQELAKRQGSSTLVVEKNRGIGMETSSRNSEVIHAGIYYPKDSLRTKLCIEGKHMLYEYCQQHGVPYKKIGKWVVAQNEEQAEYLHRLARHCGDVDVPVQMVSQAQVSKNEPYVRAQAVLASPTTGIVDSHALMSALQQEIVDHGADLALGAQVEALSKDKTGGYRVLVATGDCNIPHMVVHAGSIVNAAGLWADRIAHMLVPDGHKWYTQYKLHFAKGRYYTYANSGRTPAIKVHRLIYPVPDKHITSLGTHLTLDLGGAIRFGPDLEWTTSNIDYAPDGGQLLEHVAEAVAQYLPAIRAEDLALGYVGIRPKLQPPGGEFRDFVVQEESEAGFPRFINLLGIESPGLTSSLAIAKMVSCLL</sequence>
<dbReference type="Proteomes" id="UP001139887">
    <property type="component" value="Unassembled WGS sequence"/>
</dbReference>
<dbReference type="GO" id="GO:0047545">
    <property type="term" value="F:(S)-2-hydroxyglutarate dehydrogenase activity"/>
    <property type="evidence" value="ECO:0007669"/>
    <property type="project" value="UniProtKB-EC"/>
</dbReference>
<evidence type="ECO:0000313" key="11">
    <source>
        <dbReference type="Proteomes" id="UP001139887"/>
    </source>
</evidence>
<dbReference type="PANTHER" id="PTHR43104">
    <property type="entry name" value="L-2-HYDROXYGLUTARATE DEHYDROGENASE, MITOCHONDRIAL"/>
    <property type="match status" value="1"/>
</dbReference>
<evidence type="ECO:0000256" key="4">
    <source>
        <dbReference type="ARBA" id="ARBA00023002"/>
    </source>
</evidence>
<organism evidence="10 11">
    <name type="scientific">Coemansia brasiliensis</name>
    <dbReference type="NCBI Taxonomy" id="2650707"/>
    <lineage>
        <taxon>Eukaryota</taxon>
        <taxon>Fungi</taxon>
        <taxon>Fungi incertae sedis</taxon>
        <taxon>Zoopagomycota</taxon>
        <taxon>Kickxellomycotina</taxon>
        <taxon>Kickxellomycetes</taxon>
        <taxon>Kickxellales</taxon>
        <taxon>Kickxellaceae</taxon>
        <taxon>Coemansia</taxon>
    </lineage>
</organism>
<keyword evidence="2" id="KW-0285">Flavoprotein</keyword>
<gene>
    <name evidence="10" type="ORF">IWW36_004930</name>
</gene>
<dbReference type="Pfam" id="PF01266">
    <property type="entry name" value="DAO"/>
    <property type="match status" value="1"/>
</dbReference>
<reference evidence="10" key="1">
    <citation type="submission" date="2022-07" db="EMBL/GenBank/DDBJ databases">
        <title>Phylogenomic reconstructions and comparative analyses of Kickxellomycotina fungi.</title>
        <authorList>
            <person name="Reynolds N.K."/>
            <person name="Stajich J.E."/>
            <person name="Barry K."/>
            <person name="Grigoriev I.V."/>
            <person name="Crous P."/>
            <person name="Smith M.E."/>
        </authorList>
    </citation>
    <scope>NUCLEOTIDE SEQUENCE</scope>
    <source>
        <strain evidence="10">NRRL 1566</strain>
    </source>
</reference>
<comment type="cofactor">
    <cofactor evidence="1">
        <name>FAD</name>
        <dbReference type="ChEBI" id="CHEBI:57692"/>
    </cofactor>
</comment>
<accession>A0A9W8I2N1</accession>
<comment type="similarity">
    <text evidence="6">Belongs to the L2HGDH family.</text>
</comment>
<dbReference type="InterPro" id="IPR036188">
    <property type="entry name" value="FAD/NAD-bd_sf"/>
</dbReference>
<evidence type="ECO:0000313" key="10">
    <source>
        <dbReference type="EMBL" id="KAJ2845093.1"/>
    </source>
</evidence>
<dbReference type="InterPro" id="IPR006076">
    <property type="entry name" value="FAD-dep_OxRdtase"/>
</dbReference>
<comment type="caution">
    <text evidence="10">The sequence shown here is derived from an EMBL/GenBank/DDBJ whole genome shotgun (WGS) entry which is preliminary data.</text>
</comment>
<proteinExistence type="inferred from homology"/>